<dbReference type="Pfam" id="PF08818">
    <property type="entry name" value="DUF1801"/>
    <property type="match status" value="1"/>
</dbReference>
<gene>
    <name evidence="2" type="ORF">Afil01_03350</name>
</gene>
<sequence>MRHSRYRERMRSAATTPDAYLESLPADRRAELAAVREVILEHLPEGYAETVDFGMLAYVVPLERYPGTYNEKPLQLAALAAQRNHLSLYLMCVYGDEERETVFRARFAAAGKRLDMGKSCVRFKRADDLALDAVGEAIAAVGVEEYLERYEAARG</sequence>
<dbReference type="Gene3D" id="3.90.1150.200">
    <property type="match status" value="1"/>
</dbReference>
<evidence type="ECO:0000313" key="2">
    <source>
        <dbReference type="EMBL" id="GLZ75528.1"/>
    </source>
</evidence>
<organism evidence="2 3">
    <name type="scientific">Actinorhabdospora filicis</name>
    <dbReference type="NCBI Taxonomy" id="1785913"/>
    <lineage>
        <taxon>Bacteria</taxon>
        <taxon>Bacillati</taxon>
        <taxon>Actinomycetota</taxon>
        <taxon>Actinomycetes</taxon>
        <taxon>Micromonosporales</taxon>
        <taxon>Micromonosporaceae</taxon>
        <taxon>Actinorhabdospora</taxon>
    </lineage>
</organism>
<reference evidence="2" key="1">
    <citation type="submission" date="2023-03" db="EMBL/GenBank/DDBJ databases">
        <title>Actinorhabdospora filicis NBRC 111898.</title>
        <authorList>
            <person name="Ichikawa N."/>
            <person name="Sato H."/>
            <person name="Tonouchi N."/>
        </authorList>
    </citation>
    <scope>NUCLEOTIDE SEQUENCE</scope>
    <source>
        <strain evidence="2">NBRC 111898</strain>
    </source>
</reference>
<dbReference type="SUPFAM" id="SSF159888">
    <property type="entry name" value="YdhG-like"/>
    <property type="match status" value="1"/>
</dbReference>
<dbReference type="EMBL" id="BSTX01000001">
    <property type="protein sequence ID" value="GLZ75528.1"/>
    <property type="molecule type" value="Genomic_DNA"/>
</dbReference>
<comment type="caution">
    <text evidence="2">The sequence shown here is derived from an EMBL/GenBank/DDBJ whole genome shotgun (WGS) entry which is preliminary data.</text>
</comment>
<dbReference type="AlphaFoldDB" id="A0A9W6SFT7"/>
<dbReference type="Proteomes" id="UP001165079">
    <property type="component" value="Unassembled WGS sequence"/>
</dbReference>
<evidence type="ECO:0000313" key="3">
    <source>
        <dbReference type="Proteomes" id="UP001165079"/>
    </source>
</evidence>
<keyword evidence="3" id="KW-1185">Reference proteome</keyword>
<dbReference type="InterPro" id="IPR014922">
    <property type="entry name" value="YdhG-like"/>
</dbReference>
<feature type="domain" description="YdhG-like" evidence="1">
    <location>
        <begin position="28"/>
        <end position="139"/>
    </location>
</feature>
<protein>
    <recommendedName>
        <fullName evidence="1">YdhG-like domain-containing protein</fullName>
    </recommendedName>
</protein>
<name>A0A9W6SFT7_9ACTN</name>
<accession>A0A9W6SFT7</accession>
<proteinExistence type="predicted"/>
<evidence type="ECO:0000259" key="1">
    <source>
        <dbReference type="Pfam" id="PF08818"/>
    </source>
</evidence>